<proteinExistence type="predicted"/>
<feature type="domain" description="FAD-binding FR-type" evidence="1">
    <location>
        <begin position="11"/>
        <end position="112"/>
    </location>
</feature>
<dbReference type="InterPro" id="IPR001433">
    <property type="entry name" value="OxRdtase_FAD/NAD-bd"/>
</dbReference>
<keyword evidence="3" id="KW-1185">Reference proteome</keyword>
<dbReference type="PANTHER" id="PTHR47354">
    <property type="entry name" value="NADH OXIDOREDUCTASE HCR"/>
    <property type="match status" value="1"/>
</dbReference>
<dbReference type="Proteomes" id="UP001596989">
    <property type="component" value="Unassembled WGS sequence"/>
</dbReference>
<dbReference type="Pfam" id="PF00175">
    <property type="entry name" value="NAD_binding_1"/>
    <property type="match status" value="1"/>
</dbReference>
<organism evidence="2 3">
    <name type="scientific">Paenibacillus chungangensis</name>
    <dbReference type="NCBI Taxonomy" id="696535"/>
    <lineage>
        <taxon>Bacteria</taxon>
        <taxon>Bacillati</taxon>
        <taxon>Bacillota</taxon>
        <taxon>Bacilli</taxon>
        <taxon>Bacillales</taxon>
        <taxon>Paenibacillaceae</taxon>
        <taxon>Paenibacillus</taxon>
    </lineage>
</organism>
<accession>A0ABW3HNJ6</accession>
<dbReference type="CDD" id="cd00322">
    <property type="entry name" value="FNR_like"/>
    <property type="match status" value="1"/>
</dbReference>
<dbReference type="InterPro" id="IPR017927">
    <property type="entry name" value="FAD-bd_FR_type"/>
</dbReference>
<sequence>MSFFRDFLKMFKKREVVLVESYKESEDVYTFRFKKDSEVNWIAGQHGLFSITHKKIKNALKPFTVASAPTENSIQLTMRISQNPSEFKRAMLELKPGMTVSMTGPVGTFHPSDTGRPLVMIAGGIGITPFRSILKQLEMEGGGGGRAIHLLYLDSKKSYLFKDELDDLTQHLSLQVAYLDTRDDLHQEVDKLAAKYKNDGQYLIAGPKSMVSELAAYMQSKKISKRNIRKDAFFGY</sequence>
<dbReference type="Gene3D" id="2.40.30.10">
    <property type="entry name" value="Translation factors"/>
    <property type="match status" value="1"/>
</dbReference>
<dbReference type="PRINTS" id="PR00406">
    <property type="entry name" value="CYTB5RDTASE"/>
</dbReference>
<evidence type="ECO:0000313" key="3">
    <source>
        <dbReference type="Proteomes" id="UP001596989"/>
    </source>
</evidence>
<reference evidence="3" key="1">
    <citation type="journal article" date="2019" name="Int. J. Syst. Evol. Microbiol.">
        <title>The Global Catalogue of Microorganisms (GCM) 10K type strain sequencing project: providing services to taxonomists for standard genome sequencing and annotation.</title>
        <authorList>
            <consortium name="The Broad Institute Genomics Platform"/>
            <consortium name="The Broad Institute Genome Sequencing Center for Infectious Disease"/>
            <person name="Wu L."/>
            <person name="Ma J."/>
        </authorList>
    </citation>
    <scope>NUCLEOTIDE SEQUENCE [LARGE SCALE GENOMIC DNA]</scope>
    <source>
        <strain evidence="3">CCUG 59129</strain>
    </source>
</reference>
<gene>
    <name evidence="2" type="ORF">ACFQ2I_06705</name>
</gene>
<evidence type="ECO:0000259" key="1">
    <source>
        <dbReference type="PROSITE" id="PS51384"/>
    </source>
</evidence>
<name>A0ABW3HNJ6_9BACL</name>
<dbReference type="InterPro" id="IPR039261">
    <property type="entry name" value="FNR_nucleotide-bd"/>
</dbReference>
<dbReference type="SUPFAM" id="SSF52343">
    <property type="entry name" value="Ferredoxin reductase-like, C-terminal NADP-linked domain"/>
    <property type="match status" value="1"/>
</dbReference>
<dbReference type="EMBL" id="JBHTJZ010000005">
    <property type="protein sequence ID" value="MFD0959079.1"/>
    <property type="molecule type" value="Genomic_DNA"/>
</dbReference>
<evidence type="ECO:0000313" key="2">
    <source>
        <dbReference type="EMBL" id="MFD0959079.1"/>
    </source>
</evidence>
<dbReference type="PRINTS" id="PR00371">
    <property type="entry name" value="FPNCR"/>
</dbReference>
<dbReference type="Pfam" id="PF00970">
    <property type="entry name" value="FAD_binding_6"/>
    <property type="match status" value="1"/>
</dbReference>
<dbReference type="InterPro" id="IPR008333">
    <property type="entry name" value="Cbr1-like_FAD-bd_dom"/>
</dbReference>
<dbReference type="SUPFAM" id="SSF63380">
    <property type="entry name" value="Riboflavin synthase domain-like"/>
    <property type="match status" value="1"/>
</dbReference>
<dbReference type="Gene3D" id="3.40.50.80">
    <property type="entry name" value="Nucleotide-binding domain of ferredoxin-NADP reductase (FNR) module"/>
    <property type="match status" value="1"/>
</dbReference>
<comment type="caution">
    <text evidence="2">The sequence shown here is derived from an EMBL/GenBank/DDBJ whole genome shotgun (WGS) entry which is preliminary data.</text>
</comment>
<dbReference type="PANTHER" id="PTHR47354:SF5">
    <property type="entry name" value="PROTEIN RFBI"/>
    <property type="match status" value="1"/>
</dbReference>
<dbReference type="InterPro" id="IPR017938">
    <property type="entry name" value="Riboflavin_synthase-like_b-brl"/>
</dbReference>
<dbReference type="RefSeq" id="WP_377562926.1">
    <property type="nucleotide sequence ID" value="NZ_JBHTJZ010000005.1"/>
</dbReference>
<dbReference type="PROSITE" id="PS51384">
    <property type="entry name" value="FAD_FR"/>
    <property type="match status" value="1"/>
</dbReference>
<protein>
    <submittedName>
        <fullName evidence="2">FAD-dependent oxidoreductase</fullName>
    </submittedName>
</protein>
<dbReference type="InterPro" id="IPR050415">
    <property type="entry name" value="MRET"/>
</dbReference>
<dbReference type="InterPro" id="IPR001709">
    <property type="entry name" value="Flavoprot_Pyr_Nucl_cyt_Rdtase"/>
</dbReference>